<dbReference type="InterPro" id="IPR006944">
    <property type="entry name" value="Phage/GTA_portal"/>
</dbReference>
<proteinExistence type="predicted"/>
<feature type="non-terminal residue" evidence="2">
    <location>
        <position position="1"/>
    </location>
</feature>
<dbReference type="AlphaFoldDB" id="X0T930"/>
<feature type="non-terminal residue" evidence="2">
    <location>
        <position position="276"/>
    </location>
</feature>
<protein>
    <recommendedName>
        <fullName evidence="3">Phage portal protein</fullName>
    </recommendedName>
</protein>
<evidence type="ECO:0000256" key="1">
    <source>
        <dbReference type="SAM" id="MobiDB-lite"/>
    </source>
</evidence>
<name>X0T930_9ZZZZ</name>
<evidence type="ECO:0008006" key="3">
    <source>
        <dbReference type="Google" id="ProtNLM"/>
    </source>
</evidence>
<organism evidence="2">
    <name type="scientific">marine sediment metagenome</name>
    <dbReference type="NCBI Taxonomy" id="412755"/>
    <lineage>
        <taxon>unclassified sequences</taxon>
        <taxon>metagenomes</taxon>
        <taxon>ecological metagenomes</taxon>
    </lineage>
</organism>
<evidence type="ECO:0000313" key="2">
    <source>
        <dbReference type="EMBL" id="GAF89973.1"/>
    </source>
</evidence>
<dbReference type="EMBL" id="BARS01018031">
    <property type="protein sequence ID" value="GAF89973.1"/>
    <property type="molecule type" value="Genomic_DNA"/>
</dbReference>
<feature type="compositionally biased region" description="Acidic residues" evidence="1">
    <location>
        <begin position="221"/>
        <end position="243"/>
    </location>
</feature>
<sequence length="276" mass="30419">LFVGLSPIEAIATVAVGDLKMQEWNTRLFAENNARLPGILAFADPINDSDWVKLKKDSEDNAKRRQIMMMRNVGKGGVQWLQNTMSQKDMEFLAGREFTKEEIFGIYAPGLASMLDVNATEANAISGRATFNEYCLWPILVSMAEKITNNVLPAYGEDLRGEFKDIRFVDRELKLKEQQEYSKTHTIDEVRMEFYGQEELGDLRGQMFPVQIAPVKLDGEAGAEAEPEPEAEEVEPEAAEIEPAEGSADAPDNIESTAGLNGAQITAAVGLLTGVS</sequence>
<gene>
    <name evidence="2" type="ORF">S01H1_29412</name>
</gene>
<feature type="region of interest" description="Disordered" evidence="1">
    <location>
        <begin position="219"/>
        <end position="259"/>
    </location>
</feature>
<accession>X0T930</accession>
<dbReference type="Pfam" id="PF04860">
    <property type="entry name" value="Phage_portal"/>
    <property type="match status" value="1"/>
</dbReference>
<comment type="caution">
    <text evidence="2">The sequence shown here is derived from an EMBL/GenBank/DDBJ whole genome shotgun (WGS) entry which is preliminary data.</text>
</comment>
<reference evidence="2" key="1">
    <citation type="journal article" date="2014" name="Front. Microbiol.">
        <title>High frequency of phylogenetically diverse reductive dehalogenase-homologous genes in deep subseafloor sedimentary metagenomes.</title>
        <authorList>
            <person name="Kawai M."/>
            <person name="Futagami T."/>
            <person name="Toyoda A."/>
            <person name="Takaki Y."/>
            <person name="Nishi S."/>
            <person name="Hori S."/>
            <person name="Arai W."/>
            <person name="Tsubouchi T."/>
            <person name="Morono Y."/>
            <person name="Uchiyama I."/>
            <person name="Ito T."/>
            <person name="Fujiyama A."/>
            <person name="Inagaki F."/>
            <person name="Takami H."/>
        </authorList>
    </citation>
    <scope>NUCLEOTIDE SEQUENCE</scope>
    <source>
        <strain evidence="2">Expedition CK06-06</strain>
    </source>
</reference>